<dbReference type="PANTHER" id="PTHR10381">
    <property type="entry name" value="ATP-DEPENDENT CLP PROTEASE PROTEOLYTIC SUBUNIT"/>
    <property type="match status" value="1"/>
</dbReference>
<evidence type="ECO:0000256" key="1">
    <source>
        <dbReference type="ARBA" id="ARBA00007039"/>
    </source>
</evidence>
<dbReference type="Gene3D" id="3.90.226.10">
    <property type="entry name" value="2-enoyl-CoA Hydratase, Chain A, domain 1"/>
    <property type="match status" value="1"/>
</dbReference>
<dbReference type="GO" id="GO:0009368">
    <property type="term" value="C:endopeptidase Clp complex"/>
    <property type="evidence" value="ECO:0007669"/>
    <property type="project" value="TreeGrafter"/>
</dbReference>
<dbReference type="InterPro" id="IPR001907">
    <property type="entry name" value="ClpP"/>
</dbReference>
<keyword evidence="4" id="KW-0378">Hydrolase</keyword>
<dbReference type="PRINTS" id="PR00127">
    <property type="entry name" value="CLPPROTEASEP"/>
</dbReference>
<dbReference type="NCBIfam" id="NF045540">
    <property type="entry name" value="scaf_prot_MCP1"/>
    <property type="match status" value="1"/>
</dbReference>
<dbReference type="GO" id="GO:0051117">
    <property type="term" value="F:ATPase binding"/>
    <property type="evidence" value="ECO:0007669"/>
    <property type="project" value="TreeGrafter"/>
</dbReference>
<dbReference type="SUPFAM" id="SSF52096">
    <property type="entry name" value="ClpP/crotonase"/>
    <property type="match status" value="1"/>
</dbReference>
<evidence type="ECO:0000313" key="9">
    <source>
        <dbReference type="Proteomes" id="UP000319732"/>
    </source>
</evidence>
<feature type="compositionally biased region" description="Low complexity" evidence="7">
    <location>
        <begin position="236"/>
        <end position="274"/>
    </location>
</feature>
<keyword evidence="2" id="KW-0963">Cytoplasm</keyword>
<evidence type="ECO:0000256" key="6">
    <source>
        <dbReference type="RuleBase" id="RU003567"/>
    </source>
</evidence>
<evidence type="ECO:0000256" key="4">
    <source>
        <dbReference type="ARBA" id="ARBA00022801"/>
    </source>
</evidence>
<comment type="similarity">
    <text evidence="1 6">Belongs to the peptidase S14 family.</text>
</comment>
<evidence type="ECO:0000256" key="2">
    <source>
        <dbReference type="ARBA" id="ARBA00022490"/>
    </source>
</evidence>
<protein>
    <recommendedName>
        <fullName evidence="6">ATP-dependent Clp protease proteolytic subunit</fullName>
    </recommendedName>
</protein>
<dbReference type="Pfam" id="PF00574">
    <property type="entry name" value="CLP_protease"/>
    <property type="match status" value="1"/>
</dbReference>
<feature type="compositionally biased region" description="Polar residues" evidence="7">
    <location>
        <begin position="224"/>
        <end position="235"/>
    </location>
</feature>
<dbReference type="Pfam" id="PF25209">
    <property type="entry name" value="Phage_capsid_4"/>
    <property type="match status" value="1"/>
</dbReference>
<keyword evidence="9" id="KW-1185">Reference proteome</keyword>
<name>A0A545U6V3_9GAMM</name>
<dbReference type="GO" id="GO:0004252">
    <property type="term" value="F:serine-type endopeptidase activity"/>
    <property type="evidence" value="ECO:0007669"/>
    <property type="project" value="InterPro"/>
</dbReference>
<sequence>MTMRTMMRRQAPMNSSGGAIAARNSISADGELLLYGAIGDWWDDLDAAGVVRQMEALPGDELVVRIHSGGGLIMEGLAIYNRLKQSPKSVTVHIDGIAASMASVIAMAGDRVIMPDNALMMVHKPWLCACGDAEELRHEADALDLMETSILMIYQQKTGLDEKNLADMLADETWFNGAEALEMGFADEVVEPIQAAASIDLTAVNPPSDKLTLLFQHPAASPALSRQQEQSDMNSTTKPAAKPDAAKNTAATSPATPAPPDSADVPAAATADTETVAKKAAADATAAERQRAKAVREVGAMASADASMVQQWIDDGVTVEDAREKALALVADRDDQGAPAQGHIRNQSGDPSALREALGAAMLHRAEPGVYPLDEGSAEFANLSFVEMAKAYLELNGQSVRGKNKREVLAMAMHTTSDFPAVVADVANKELRRAYEETPRTFTPIARQTTAADFKAKSSIQLGNGTGLEEVNENGEFAQGTVSESKETYRLSTFGRIFNFSRQLMINDDLDVFMRFFQRIGNLASRKESNIVWGLVNANPNLSDGNPVFGTARPVGLRNQVAGTGVTEAGLDAMRQLHRKMLGLDGEKINVAPSYLVVNEVRELAAQKILAAVQPEQTSSVNPFSRSMELIVETRVNNGTNAFYTFASPMAIDTLVYAYLEGESGPYIETKEGFEVDGMQLKVRHDFGAGWEDFRGAVRNPGA</sequence>
<dbReference type="InterPro" id="IPR023562">
    <property type="entry name" value="ClpP/TepA"/>
</dbReference>
<evidence type="ECO:0000256" key="7">
    <source>
        <dbReference type="SAM" id="MobiDB-lite"/>
    </source>
</evidence>
<keyword evidence="3" id="KW-0645">Protease</keyword>
<feature type="region of interest" description="Disordered" evidence="7">
    <location>
        <begin position="333"/>
        <end position="352"/>
    </location>
</feature>
<dbReference type="Proteomes" id="UP000319732">
    <property type="component" value="Unassembled WGS sequence"/>
</dbReference>
<dbReference type="NCBIfam" id="NF045542">
    <property type="entry name" value="Clp_rel_HeadMat"/>
    <property type="match status" value="1"/>
</dbReference>
<dbReference type="GO" id="GO:0004176">
    <property type="term" value="F:ATP-dependent peptidase activity"/>
    <property type="evidence" value="ECO:0007669"/>
    <property type="project" value="InterPro"/>
</dbReference>
<dbReference type="EMBL" id="VHSG01000004">
    <property type="protein sequence ID" value="TQV85199.1"/>
    <property type="molecule type" value="Genomic_DNA"/>
</dbReference>
<evidence type="ECO:0000313" key="8">
    <source>
        <dbReference type="EMBL" id="TQV85199.1"/>
    </source>
</evidence>
<keyword evidence="5" id="KW-0720">Serine protease</keyword>
<dbReference type="CDD" id="cd07016">
    <property type="entry name" value="S14_ClpP_1"/>
    <property type="match status" value="1"/>
</dbReference>
<evidence type="ECO:0000256" key="5">
    <source>
        <dbReference type="ARBA" id="ARBA00022825"/>
    </source>
</evidence>
<dbReference type="GO" id="GO:0006515">
    <property type="term" value="P:protein quality control for misfolded or incompletely synthesized proteins"/>
    <property type="evidence" value="ECO:0007669"/>
    <property type="project" value="TreeGrafter"/>
</dbReference>
<evidence type="ECO:0000256" key="3">
    <source>
        <dbReference type="ARBA" id="ARBA00022670"/>
    </source>
</evidence>
<comment type="caution">
    <text evidence="8">The sequence shown here is derived from an EMBL/GenBank/DDBJ whole genome shotgun (WGS) entry which is preliminary data.</text>
</comment>
<reference evidence="8 9" key="1">
    <citation type="submission" date="2019-06" db="EMBL/GenBank/DDBJ databases">
        <title>Whole genome sequence for Cellvibrionaceae sp. R142.</title>
        <authorList>
            <person name="Wang G."/>
        </authorList>
    </citation>
    <scope>NUCLEOTIDE SEQUENCE [LARGE SCALE GENOMIC DNA]</scope>
    <source>
        <strain evidence="8 9">R142</strain>
    </source>
</reference>
<gene>
    <name evidence="8" type="ORF">FKG94_03140</name>
</gene>
<dbReference type="PANTHER" id="PTHR10381:SF70">
    <property type="entry name" value="ATP-DEPENDENT CLP PROTEASE PROTEOLYTIC SUBUNIT"/>
    <property type="match status" value="1"/>
</dbReference>
<accession>A0A545U6V3</accession>
<proteinExistence type="inferred from homology"/>
<organism evidence="8 9">
    <name type="scientific">Exilibacterium tricleocarpae</name>
    <dbReference type="NCBI Taxonomy" id="2591008"/>
    <lineage>
        <taxon>Bacteria</taxon>
        <taxon>Pseudomonadati</taxon>
        <taxon>Pseudomonadota</taxon>
        <taxon>Gammaproteobacteria</taxon>
        <taxon>Cellvibrionales</taxon>
        <taxon>Cellvibrionaceae</taxon>
        <taxon>Exilibacterium</taxon>
    </lineage>
</organism>
<dbReference type="OrthoDB" id="9806592at2"/>
<dbReference type="InterPro" id="IPR029045">
    <property type="entry name" value="ClpP/crotonase-like_dom_sf"/>
</dbReference>
<feature type="region of interest" description="Disordered" evidence="7">
    <location>
        <begin position="220"/>
        <end position="282"/>
    </location>
</feature>
<dbReference type="AlphaFoldDB" id="A0A545U6V3"/>